<feature type="compositionally biased region" description="Low complexity" evidence="1">
    <location>
        <begin position="64"/>
        <end position="92"/>
    </location>
</feature>
<evidence type="ECO:0000313" key="3">
    <source>
        <dbReference type="Proteomes" id="UP000243459"/>
    </source>
</evidence>
<name>A0A5P1EMI6_ASPOF</name>
<accession>A0A5P1EMI6</accession>
<feature type="compositionally biased region" description="Pro residues" evidence="1">
    <location>
        <begin position="53"/>
        <end position="63"/>
    </location>
</feature>
<evidence type="ECO:0000256" key="1">
    <source>
        <dbReference type="SAM" id="MobiDB-lite"/>
    </source>
</evidence>
<protein>
    <submittedName>
        <fullName evidence="2">Uncharacterized protein</fullName>
    </submittedName>
</protein>
<dbReference type="EMBL" id="CM007386">
    <property type="protein sequence ID" value="ONK67212.1"/>
    <property type="molecule type" value="Genomic_DNA"/>
</dbReference>
<reference evidence="3" key="1">
    <citation type="journal article" date="2017" name="Nat. Commun.">
        <title>The asparagus genome sheds light on the origin and evolution of a young Y chromosome.</title>
        <authorList>
            <person name="Harkess A."/>
            <person name="Zhou J."/>
            <person name="Xu C."/>
            <person name="Bowers J.E."/>
            <person name="Van der Hulst R."/>
            <person name="Ayyampalayam S."/>
            <person name="Mercati F."/>
            <person name="Riccardi P."/>
            <person name="McKain M.R."/>
            <person name="Kakrana A."/>
            <person name="Tang H."/>
            <person name="Ray J."/>
            <person name="Groenendijk J."/>
            <person name="Arikit S."/>
            <person name="Mathioni S.M."/>
            <person name="Nakano M."/>
            <person name="Shan H."/>
            <person name="Telgmann-Rauber A."/>
            <person name="Kanno A."/>
            <person name="Yue Z."/>
            <person name="Chen H."/>
            <person name="Li W."/>
            <person name="Chen Y."/>
            <person name="Xu X."/>
            <person name="Zhang Y."/>
            <person name="Luo S."/>
            <person name="Chen H."/>
            <person name="Gao J."/>
            <person name="Mao Z."/>
            <person name="Pires J.C."/>
            <person name="Luo M."/>
            <person name="Kudrna D."/>
            <person name="Wing R.A."/>
            <person name="Meyers B.C."/>
            <person name="Yi K."/>
            <person name="Kong H."/>
            <person name="Lavrijsen P."/>
            <person name="Sunseri F."/>
            <person name="Falavigna A."/>
            <person name="Ye Y."/>
            <person name="Leebens-Mack J.H."/>
            <person name="Chen G."/>
        </authorList>
    </citation>
    <scope>NUCLEOTIDE SEQUENCE [LARGE SCALE GENOMIC DNA]</scope>
    <source>
        <strain evidence="3">cv. DH0086</strain>
    </source>
</reference>
<sequence length="170" mass="17603">MSLRPRRTCRLFWCYECQRSVRVISSPSFAVSFCPAATAHFLHELELPLPPSLCPRRPSPPPAHRAGAGPPGLRWPGPTRATTTPGGPAGADRGAHADDRPGPPPAPASAIEALARAVGCPGTPAGRVAVPGLQGGVRGRGGGEGDAVQARVPFRLHPALAEDAQLLPCL</sequence>
<evidence type="ECO:0000313" key="2">
    <source>
        <dbReference type="EMBL" id="ONK67212.1"/>
    </source>
</evidence>
<feature type="region of interest" description="Disordered" evidence="1">
    <location>
        <begin position="53"/>
        <end position="108"/>
    </location>
</feature>
<dbReference type="AlphaFoldDB" id="A0A5P1EMI6"/>
<dbReference type="Gramene" id="ONK67212">
    <property type="protein sequence ID" value="ONK67212"/>
    <property type="gene ID" value="A4U43_C06F17660"/>
</dbReference>
<gene>
    <name evidence="2" type="ORF">A4U43_C06F17660</name>
</gene>
<dbReference type="Proteomes" id="UP000243459">
    <property type="component" value="Chromosome 6"/>
</dbReference>
<proteinExistence type="predicted"/>
<organism evidence="2 3">
    <name type="scientific">Asparagus officinalis</name>
    <name type="common">Garden asparagus</name>
    <dbReference type="NCBI Taxonomy" id="4686"/>
    <lineage>
        <taxon>Eukaryota</taxon>
        <taxon>Viridiplantae</taxon>
        <taxon>Streptophyta</taxon>
        <taxon>Embryophyta</taxon>
        <taxon>Tracheophyta</taxon>
        <taxon>Spermatophyta</taxon>
        <taxon>Magnoliopsida</taxon>
        <taxon>Liliopsida</taxon>
        <taxon>Asparagales</taxon>
        <taxon>Asparagaceae</taxon>
        <taxon>Asparagoideae</taxon>
        <taxon>Asparagus</taxon>
    </lineage>
</organism>
<keyword evidence="3" id="KW-1185">Reference proteome</keyword>